<proteinExistence type="predicted"/>
<sequence length="241" mass="27308">MIRKGRSPRIEEAVFHLLEYGTEFRVCIRAHSVRGHHPSPARSLRHPGLSFRPEGWRPTIADYVGYEGVIAEFFDSPRGRAALFAGGIVGRLARPYISLDVASPGPSTEVFITGTQWWDGKSPTAYWDDVLTEDEVGFVCGVYKVGAGRINKATGQPQTEHLSWWPKPHAFSSSGMNTGWWSADCERWFRQRLSQIKAGNATLRTQREWKSNLRFYAQPRKIAAGNELICAEFLERTLRQK</sequence>
<keyword evidence="2" id="KW-1185">Reference proteome</keyword>
<organism evidence="1 2">
    <name type="scientific">Mycena metata</name>
    <dbReference type="NCBI Taxonomy" id="1033252"/>
    <lineage>
        <taxon>Eukaryota</taxon>
        <taxon>Fungi</taxon>
        <taxon>Dikarya</taxon>
        <taxon>Basidiomycota</taxon>
        <taxon>Agaricomycotina</taxon>
        <taxon>Agaricomycetes</taxon>
        <taxon>Agaricomycetidae</taxon>
        <taxon>Agaricales</taxon>
        <taxon>Marasmiineae</taxon>
        <taxon>Mycenaceae</taxon>
        <taxon>Mycena</taxon>
    </lineage>
</organism>
<accession>A0AAD7NGU5</accession>
<dbReference type="EMBL" id="JARKIB010000039">
    <property type="protein sequence ID" value="KAJ7759653.1"/>
    <property type="molecule type" value="Genomic_DNA"/>
</dbReference>
<evidence type="ECO:0000313" key="2">
    <source>
        <dbReference type="Proteomes" id="UP001215598"/>
    </source>
</evidence>
<reference evidence="1" key="1">
    <citation type="submission" date="2023-03" db="EMBL/GenBank/DDBJ databases">
        <title>Massive genome expansion in bonnet fungi (Mycena s.s.) driven by repeated elements and novel gene families across ecological guilds.</title>
        <authorList>
            <consortium name="Lawrence Berkeley National Laboratory"/>
            <person name="Harder C.B."/>
            <person name="Miyauchi S."/>
            <person name="Viragh M."/>
            <person name="Kuo A."/>
            <person name="Thoen E."/>
            <person name="Andreopoulos B."/>
            <person name="Lu D."/>
            <person name="Skrede I."/>
            <person name="Drula E."/>
            <person name="Henrissat B."/>
            <person name="Morin E."/>
            <person name="Kohler A."/>
            <person name="Barry K."/>
            <person name="LaButti K."/>
            <person name="Morin E."/>
            <person name="Salamov A."/>
            <person name="Lipzen A."/>
            <person name="Mereny Z."/>
            <person name="Hegedus B."/>
            <person name="Baldrian P."/>
            <person name="Stursova M."/>
            <person name="Weitz H."/>
            <person name="Taylor A."/>
            <person name="Grigoriev I.V."/>
            <person name="Nagy L.G."/>
            <person name="Martin F."/>
            <person name="Kauserud H."/>
        </authorList>
    </citation>
    <scope>NUCLEOTIDE SEQUENCE</scope>
    <source>
        <strain evidence="1">CBHHK182m</strain>
    </source>
</reference>
<name>A0AAD7NGU5_9AGAR</name>
<protein>
    <submittedName>
        <fullName evidence="1">Uncharacterized protein</fullName>
    </submittedName>
</protein>
<dbReference type="AlphaFoldDB" id="A0AAD7NGU5"/>
<evidence type="ECO:0000313" key="1">
    <source>
        <dbReference type="EMBL" id="KAJ7759653.1"/>
    </source>
</evidence>
<dbReference type="Proteomes" id="UP001215598">
    <property type="component" value="Unassembled WGS sequence"/>
</dbReference>
<comment type="caution">
    <text evidence="1">The sequence shown here is derived from an EMBL/GenBank/DDBJ whole genome shotgun (WGS) entry which is preliminary data.</text>
</comment>
<gene>
    <name evidence="1" type="ORF">B0H16DRAFT_1415855</name>
</gene>